<evidence type="ECO:0000313" key="2">
    <source>
        <dbReference type="Proteomes" id="UP001056120"/>
    </source>
</evidence>
<dbReference type="Proteomes" id="UP001056120">
    <property type="component" value="Linkage Group LG24"/>
</dbReference>
<dbReference type="EMBL" id="CM042041">
    <property type="protein sequence ID" value="KAI3712315.1"/>
    <property type="molecule type" value="Genomic_DNA"/>
</dbReference>
<keyword evidence="2" id="KW-1185">Reference proteome</keyword>
<evidence type="ECO:0000313" key="1">
    <source>
        <dbReference type="EMBL" id="KAI3712315.1"/>
    </source>
</evidence>
<reference evidence="2" key="1">
    <citation type="journal article" date="2022" name="Mol. Ecol. Resour.">
        <title>The genomes of chicory, endive, great burdock and yacon provide insights into Asteraceae palaeo-polyploidization history and plant inulin production.</title>
        <authorList>
            <person name="Fan W."/>
            <person name="Wang S."/>
            <person name="Wang H."/>
            <person name="Wang A."/>
            <person name="Jiang F."/>
            <person name="Liu H."/>
            <person name="Zhao H."/>
            <person name="Xu D."/>
            <person name="Zhang Y."/>
        </authorList>
    </citation>
    <scope>NUCLEOTIDE SEQUENCE [LARGE SCALE GENOMIC DNA]</scope>
    <source>
        <strain evidence="2">cv. Yunnan</strain>
    </source>
</reference>
<organism evidence="1 2">
    <name type="scientific">Smallanthus sonchifolius</name>
    <dbReference type="NCBI Taxonomy" id="185202"/>
    <lineage>
        <taxon>Eukaryota</taxon>
        <taxon>Viridiplantae</taxon>
        <taxon>Streptophyta</taxon>
        <taxon>Embryophyta</taxon>
        <taxon>Tracheophyta</taxon>
        <taxon>Spermatophyta</taxon>
        <taxon>Magnoliopsida</taxon>
        <taxon>eudicotyledons</taxon>
        <taxon>Gunneridae</taxon>
        <taxon>Pentapetalae</taxon>
        <taxon>asterids</taxon>
        <taxon>campanulids</taxon>
        <taxon>Asterales</taxon>
        <taxon>Asteraceae</taxon>
        <taxon>Asteroideae</taxon>
        <taxon>Heliantheae alliance</taxon>
        <taxon>Millerieae</taxon>
        <taxon>Smallanthus</taxon>
    </lineage>
</organism>
<proteinExistence type="predicted"/>
<sequence length="354" mass="40178">MAPTISTTSKFTPSPRKKILGEKNDVTQARASIEFKSEALTLDQTLKDVDSDPHLPPYHPKPRFLRYKPNPRIEILLNKEGDNDDVTRVEESFNLSEEQEQQKEKEAELGDDLVNGSSRNLPELVLEEKQFDLEVEKLSKPRFAAFAKESFDDLVETVKQLKSHFIPTHKIKSLQFEEEIQEFEEEIQDFDDEVVTEEPIHEPIQSDDVDVQETKSNLDEAIHEVQSEMMENDVEIESSFTDFNEESEASSSLLTQSITTICVVAGFFMVGMVVSTVLYMNQNKSNASKSATIRVNNNNMRRESLASSSSDFSMGSPSLGSFTTYERIAIKHKDEAMLTPIQRSSRLLKNQANV</sequence>
<protein>
    <submittedName>
        <fullName evidence="1">Uncharacterized protein</fullName>
    </submittedName>
</protein>
<accession>A0ACB9AV60</accession>
<name>A0ACB9AV60_9ASTR</name>
<reference evidence="1 2" key="2">
    <citation type="journal article" date="2022" name="Mol. Ecol. Resour.">
        <title>The genomes of chicory, endive, great burdock and yacon provide insights into Asteraceae paleo-polyploidization history and plant inulin production.</title>
        <authorList>
            <person name="Fan W."/>
            <person name="Wang S."/>
            <person name="Wang H."/>
            <person name="Wang A."/>
            <person name="Jiang F."/>
            <person name="Liu H."/>
            <person name="Zhao H."/>
            <person name="Xu D."/>
            <person name="Zhang Y."/>
        </authorList>
    </citation>
    <scope>NUCLEOTIDE SEQUENCE [LARGE SCALE GENOMIC DNA]</scope>
    <source>
        <strain evidence="2">cv. Yunnan</strain>
        <tissue evidence="1">Leaves</tissue>
    </source>
</reference>
<gene>
    <name evidence="1" type="ORF">L1987_70866</name>
</gene>
<comment type="caution">
    <text evidence="1">The sequence shown here is derived from an EMBL/GenBank/DDBJ whole genome shotgun (WGS) entry which is preliminary data.</text>
</comment>